<dbReference type="GO" id="GO:0006310">
    <property type="term" value="P:DNA recombination"/>
    <property type="evidence" value="ECO:0007669"/>
    <property type="project" value="UniProtKB-KW"/>
</dbReference>
<keyword evidence="1" id="KW-0238">DNA-binding</keyword>
<feature type="compositionally biased region" description="Polar residues" evidence="3">
    <location>
        <begin position="124"/>
        <end position="133"/>
    </location>
</feature>
<evidence type="ECO:0000256" key="1">
    <source>
        <dbReference type="ARBA" id="ARBA00023125"/>
    </source>
</evidence>
<protein>
    <submittedName>
        <fullName evidence="6">Proline-rich protein 36-like</fullName>
    </submittedName>
</protein>
<feature type="compositionally biased region" description="Low complexity" evidence="3">
    <location>
        <begin position="273"/>
        <end position="283"/>
    </location>
</feature>
<dbReference type="GeneID" id="113115117"/>
<feature type="compositionally biased region" description="Low complexity" evidence="3">
    <location>
        <begin position="189"/>
        <end position="200"/>
    </location>
</feature>
<accession>A0A6P6QXR7</accession>
<evidence type="ECO:0000313" key="6">
    <source>
        <dbReference type="RefSeq" id="XP_026138202.1"/>
    </source>
</evidence>
<gene>
    <name evidence="6" type="primary">LOC113115117</name>
</gene>
<name>A0A6P6QXR7_CARAU</name>
<dbReference type="Gene3D" id="1.10.150.130">
    <property type="match status" value="1"/>
</dbReference>
<dbReference type="InterPro" id="IPR002104">
    <property type="entry name" value="Integrase_catalytic"/>
</dbReference>
<feature type="region of interest" description="Disordered" evidence="3">
    <location>
        <begin position="1"/>
        <end position="91"/>
    </location>
</feature>
<feature type="domain" description="Tyr recombinase" evidence="4">
    <location>
        <begin position="531"/>
        <end position="738"/>
    </location>
</feature>
<dbReference type="InterPro" id="IPR052925">
    <property type="entry name" value="Phage_Integrase-like_Recomb"/>
</dbReference>
<feature type="compositionally biased region" description="Basic residues" evidence="3">
    <location>
        <begin position="134"/>
        <end position="143"/>
    </location>
</feature>
<evidence type="ECO:0000256" key="2">
    <source>
        <dbReference type="ARBA" id="ARBA00023172"/>
    </source>
</evidence>
<reference evidence="6" key="1">
    <citation type="submission" date="2025-08" db="UniProtKB">
        <authorList>
            <consortium name="RefSeq"/>
        </authorList>
    </citation>
    <scope>IDENTIFICATION</scope>
    <source>
        <strain evidence="6">Wakin</strain>
        <tissue evidence="6">Muscle</tissue>
    </source>
</reference>
<evidence type="ECO:0000259" key="4">
    <source>
        <dbReference type="PROSITE" id="PS51898"/>
    </source>
</evidence>
<feature type="compositionally biased region" description="Low complexity" evidence="3">
    <location>
        <begin position="71"/>
        <end position="85"/>
    </location>
</feature>
<dbReference type="PANTHER" id="PTHR34605:SF3">
    <property type="entry name" value="P CELL-TYPE AGGLUTINATION PROTEIN MAP4-LIKE-RELATED"/>
    <property type="match status" value="1"/>
</dbReference>
<dbReference type="InterPro" id="IPR011010">
    <property type="entry name" value="DNA_brk_join_enz"/>
</dbReference>
<evidence type="ECO:0000256" key="3">
    <source>
        <dbReference type="SAM" id="MobiDB-lite"/>
    </source>
</evidence>
<dbReference type="PROSITE" id="PS51898">
    <property type="entry name" value="TYR_RECOMBINASE"/>
    <property type="match status" value="1"/>
</dbReference>
<dbReference type="SUPFAM" id="SSF47823">
    <property type="entry name" value="lambda integrase-like, N-terminal domain"/>
    <property type="match status" value="1"/>
</dbReference>
<feature type="compositionally biased region" description="Low complexity" evidence="3">
    <location>
        <begin position="149"/>
        <end position="181"/>
    </location>
</feature>
<dbReference type="RefSeq" id="XP_026138202.1">
    <property type="nucleotide sequence ID" value="XM_026282417.1"/>
</dbReference>
<dbReference type="KEGG" id="caua:113115117"/>
<proteinExistence type="predicted"/>
<keyword evidence="2" id="KW-0233">DNA recombination</keyword>
<dbReference type="InterPro" id="IPR010998">
    <property type="entry name" value="Integrase_recombinase_N"/>
</dbReference>
<dbReference type="PANTHER" id="PTHR34605">
    <property type="entry name" value="PHAGE_INTEGRASE DOMAIN-CONTAINING PROTEIN"/>
    <property type="match status" value="1"/>
</dbReference>
<sequence length="738" mass="79788">MSELELFPSDNELEAPQQATGSKAASSADPIAPPSRPGCSAEPETSARGRRRNRPDSHTPRSLRSPPPSRQPIQSPSTSHASASPSIPPIGKWTVAGLRQALSNSDVRFSRNMSKAQLYELYSTLGNNPPTSKKVTKAHRSKQRVTQMSSSSSSSSSSPQASGHSRSSAGRGHAPNSAAPPIALPPSSQPISAAPSAASPHATVPTGANFQPPLISTLPSAAKTSARLPPLAAQAQPPYFYPSTFSFPHQWPAAPVADTQAGNPQLATQAGGPPSSFPSSSFSPYGLPQAPGFNPCVRMPPQTGATPPSFPPFSFYPSPYGPTPAPGDNPCVRMPPQTVMAPPHLPSNSSTQAKPQYTLFTATPLHTPPNAAAMEPPPVPSSIKSQILTEIQNAGSGSRHITYPSSSLFTTHISITHPLKPLLDASIDSILHAVSPRTIQSYLTAWRCFKTFHLSYHLPFPDFSLLSITSFISFLSTAKNLQASSIKGYLSGVQFFHKLIHGFPSSVINNSQTSLLIKGIQRARPSNPDSRQPITLDILTNCIQKLRTGYHSIHTARTLDAMFLLAFFGFLRCSEIAITSKFNPKLHPTISDLCIRDNETIAYSIKHSKTDQERKGHYIYIFNLPSPIQPYQALVSYIQFRNAQSKSALDPLFVDDSNHPVTRFWFQKHLKLILTQSGFHAENFSSHSFRIGAATTAAQKGLSQNQIQALGRWSSEAFKSYIRYNQSHIKAAHAALIS</sequence>
<evidence type="ECO:0000313" key="5">
    <source>
        <dbReference type="Proteomes" id="UP000515129"/>
    </source>
</evidence>
<feature type="region of interest" description="Disordered" evidence="3">
    <location>
        <begin position="254"/>
        <end position="283"/>
    </location>
</feature>
<dbReference type="SUPFAM" id="SSF56349">
    <property type="entry name" value="DNA breaking-rejoining enzymes"/>
    <property type="match status" value="1"/>
</dbReference>
<dbReference type="AlphaFoldDB" id="A0A6P6QXR7"/>
<dbReference type="OrthoDB" id="8906724at2759"/>
<dbReference type="GO" id="GO:0003677">
    <property type="term" value="F:DNA binding"/>
    <property type="evidence" value="ECO:0007669"/>
    <property type="project" value="UniProtKB-KW"/>
</dbReference>
<dbReference type="GO" id="GO:0015074">
    <property type="term" value="P:DNA integration"/>
    <property type="evidence" value="ECO:0007669"/>
    <property type="project" value="InterPro"/>
</dbReference>
<keyword evidence="5" id="KW-1185">Reference proteome</keyword>
<dbReference type="InterPro" id="IPR013762">
    <property type="entry name" value="Integrase-like_cat_sf"/>
</dbReference>
<dbReference type="Gene3D" id="1.10.443.10">
    <property type="entry name" value="Intergrase catalytic core"/>
    <property type="match status" value="1"/>
</dbReference>
<dbReference type="Proteomes" id="UP000515129">
    <property type="component" value="Chromosome 15"/>
</dbReference>
<feature type="region of interest" description="Disordered" evidence="3">
    <location>
        <begin position="123"/>
        <end position="215"/>
    </location>
</feature>
<organism evidence="5 6">
    <name type="scientific">Carassius auratus</name>
    <name type="common">Goldfish</name>
    <dbReference type="NCBI Taxonomy" id="7957"/>
    <lineage>
        <taxon>Eukaryota</taxon>
        <taxon>Metazoa</taxon>
        <taxon>Chordata</taxon>
        <taxon>Craniata</taxon>
        <taxon>Vertebrata</taxon>
        <taxon>Euteleostomi</taxon>
        <taxon>Actinopterygii</taxon>
        <taxon>Neopterygii</taxon>
        <taxon>Teleostei</taxon>
        <taxon>Ostariophysi</taxon>
        <taxon>Cypriniformes</taxon>
        <taxon>Cyprinidae</taxon>
        <taxon>Cyprininae</taxon>
        <taxon>Carassius</taxon>
    </lineage>
</organism>